<keyword evidence="2" id="KW-1185">Reference proteome</keyword>
<dbReference type="Proteomes" id="UP001649230">
    <property type="component" value="Chromosome"/>
</dbReference>
<protein>
    <submittedName>
        <fullName evidence="1">Uncharacterized protein</fullName>
    </submittedName>
</protein>
<evidence type="ECO:0000313" key="2">
    <source>
        <dbReference type="Proteomes" id="UP001649230"/>
    </source>
</evidence>
<dbReference type="RefSeq" id="WP_235118976.1">
    <property type="nucleotide sequence ID" value="NZ_CP090978.1"/>
</dbReference>
<accession>A0ABY3SF55</accession>
<organism evidence="1 2">
    <name type="scientific">Paenibacillus hexagrammi</name>
    <dbReference type="NCBI Taxonomy" id="2908839"/>
    <lineage>
        <taxon>Bacteria</taxon>
        <taxon>Bacillati</taxon>
        <taxon>Bacillota</taxon>
        <taxon>Bacilli</taxon>
        <taxon>Bacillales</taxon>
        <taxon>Paenibacillaceae</taxon>
        <taxon>Paenibacillus</taxon>
    </lineage>
</organism>
<sequence>MSDAEPILRIIMPVLDRKMWGSRCELTFSSHTLILLSGGVALCSDPVSAWLQSIILSARPKVG</sequence>
<name>A0ABY3SF55_9BACL</name>
<gene>
    <name evidence="1" type="ORF">L0M14_23830</name>
</gene>
<evidence type="ECO:0000313" key="1">
    <source>
        <dbReference type="EMBL" id="UJF32628.1"/>
    </source>
</evidence>
<dbReference type="EMBL" id="CP090978">
    <property type="protein sequence ID" value="UJF32628.1"/>
    <property type="molecule type" value="Genomic_DNA"/>
</dbReference>
<reference evidence="1 2" key="1">
    <citation type="journal article" date="2024" name="Int. J. Syst. Evol. Microbiol.">
        <title>Paenibacillus hexagrammi sp. nov., a novel bacterium isolated from the gut content of Hexagrammos agrammus.</title>
        <authorList>
            <person name="Jung H.K."/>
            <person name="Kim D.G."/>
            <person name="Zin H."/>
            <person name="Park J."/>
            <person name="Jung H."/>
            <person name="Kim Y.O."/>
            <person name="Kong H.J."/>
            <person name="Kim J.W."/>
            <person name="Kim Y.S."/>
        </authorList>
    </citation>
    <scope>NUCLEOTIDE SEQUENCE [LARGE SCALE GENOMIC DNA]</scope>
    <source>
        <strain evidence="1 2">YPD9-1</strain>
    </source>
</reference>
<proteinExistence type="predicted"/>